<organism evidence="1 2">
    <name type="scientific">Candidatus Jeotgalibaca merdavium</name>
    <dbReference type="NCBI Taxonomy" id="2838627"/>
    <lineage>
        <taxon>Bacteria</taxon>
        <taxon>Bacillati</taxon>
        <taxon>Bacillota</taxon>
        <taxon>Bacilli</taxon>
        <taxon>Lactobacillales</taxon>
        <taxon>Carnobacteriaceae</taxon>
        <taxon>Jeotgalibaca</taxon>
    </lineage>
</organism>
<dbReference type="Pfam" id="PF11372">
    <property type="entry name" value="DUF3173"/>
    <property type="match status" value="1"/>
</dbReference>
<proteinExistence type="predicted"/>
<comment type="caution">
    <text evidence="1">The sequence shown here is derived from an EMBL/GenBank/DDBJ whole genome shotgun (WGS) entry which is preliminary data.</text>
</comment>
<reference evidence="1" key="1">
    <citation type="journal article" date="2021" name="PeerJ">
        <title>Extensive microbial diversity within the chicken gut microbiome revealed by metagenomics and culture.</title>
        <authorList>
            <person name="Gilroy R."/>
            <person name="Ravi A."/>
            <person name="Getino M."/>
            <person name="Pursley I."/>
            <person name="Horton D.L."/>
            <person name="Alikhan N.F."/>
            <person name="Baker D."/>
            <person name="Gharbi K."/>
            <person name="Hall N."/>
            <person name="Watson M."/>
            <person name="Adriaenssens E.M."/>
            <person name="Foster-Nyarko E."/>
            <person name="Jarju S."/>
            <person name="Secka A."/>
            <person name="Antonio M."/>
            <person name="Oren A."/>
            <person name="Chaudhuri R.R."/>
            <person name="La Ragione R."/>
            <person name="Hildebrand F."/>
            <person name="Pallen M.J."/>
        </authorList>
    </citation>
    <scope>NUCLEOTIDE SEQUENCE</scope>
    <source>
        <strain evidence="1">CHK171-505</strain>
    </source>
</reference>
<sequence>MQSPVVTKEELVNIGFRPNQAKTILHEARQIMVRNGKKYWANPRLQVAPRAIIEDVILGISLDDWRNNDDSN</sequence>
<dbReference type="EMBL" id="DWYW01000269">
    <property type="protein sequence ID" value="HJA91411.1"/>
    <property type="molecule type" value="Genomic_DNA"/>
</dbReference>
<dbReference type="AlphaFoldDB" id="A0A9D2KZQ9"/>
<evidence type="ECO:0000313" key="1">
    <source>
        <dbReference type="EMBL" id="HJA91411.1"/>
    </source>
</evidence>
<dbReference type="Proteomes" id="UP000886856">
    <property type="component" value="Unassembled WGS sequence"/>
</dbReference>
<protein>
    <submittedName>
        <fullName evidence="1">DUF3173 domain-containing protein</fullName>
    </submittedName>
</protein>
<dbReference type="InterPro" id="IPR021512">
    <property type="entry name" value="DUF3173"/>
</dbReference>
<gene>
    <name evidence="1" type="ORF">H9948_11540</name>
</gene>
<evidence type="ECO:0000313" key="2">
    <source>
        <dbReference type="Proteomes" id="UP000886856"/>
    </source>
</evidence>
<reference evidence="1" key="2">
    <citation type="submission" date="2021-04" db="EMBL/GenBank/DDBJ databases">
        <authorList>
            <person name="Gilroy R."/>
        </authorList>
    </citation>
    <scope>NUCLEOTIDE SEQUENCE</scope>
    <source>
        <strain evidence="1">CHK171-505</strain>
    </source>
</reference>
<name>A0A9D2KZQ9_9LACT</name>
<accession>A0A9D2KZQ9</accession>